<accession>A0A7J7IED6</accession>
<organism evidence="1 2">
    <name type="scientific">Cyanidiococcus yangmingshanensis</name>
    <dbReference type="NCBI Taxonomy" id="2690220"/>
    <lineage>
        <taxon>Eukaryota</taxon>
        <taxon>Rhodophyta</taxon>
        <taxon>Bangiophyceae</taxon>
        <taxon>Cyanidiales</taxon>
        <taxon>Cyanidiaceae</taxon>
        <taxon>Cyanidiococcus</taxon>
    </lineage>
</organism>
<dbReference type="EMBL" id="VWRR01000014">
    <property type="protein sequence ID" value="KAF6001452.1"/>
    <property type="molecule type" value="Genomic_DNA"/>
</dbReference>
<dbReference type="AlphaFoldDB" id="A0A7J7IED6"/>
<gene>
    <name evidence="1" type="ORF">F1559_001287</name>
</gene>
<sequence length="185" mass="20507">MSAAPNQEQTKKVVNGDQAFGTGLRKVVPAPGCQNPLVEILVIYDADSTLAGEVRYFLRKVLFHNYCAACVITHGKRCEKPEWTALKSGQHDWGANVRLRNVHRDEIELEARNVAGAHLPCVLGKLMNGAYLLLLTRQELELCQGHVSSFRLRLSETLVHHGLFIWSDEISIHTSLSNGVHGTVS</sequence>
<proteinExistence type="predicted"/>
<protein>
    <submittedName>
        <fullName evidence="1">Uncharacterized protein</fullName>
    </submittedName>
</protein>
<comment type="caution">
    <text evidence="1">The sequence shown here is derived from an EMBL/GenBank/DDBJ whole genome shotgun (WGS) entry which is preliminary data.</text>
</comment>
<evidence type="ECO:0000313" key="1">
    <source>
        <dbReference type="EMBL" id="KAF6001452.1"/>
    </source>
</evidence>
<keyword evidence="2" id="KW-1185">Reference proteome</keyword>
<name>A0A7J7IED6_9RHOD</name>
<dbReference type="Proteomes" id="UP000530660">
    <property type="component" value="Unassembled WGS sequence"/>
</dbReference>
<reference evidence="1 2" key="1">
    <citation type="journal article" date="2020" name="J. Phycol.">
        <title>Comparative genome analysis reveals Cyanidiococcus gen. nov., a new extremophilic red algal genus sister to Cyanidioschyzon (Cyanidioschyzonaceae, Rhodophyta).</title>
        <authorList>
            <person name="Liu S.-L."/>
            <person name="Chiang Y.-R."/>
            <person name="Yoon H.S."/>
            <person name="Fu H.-Y."/>
        </authorList>
    </citation>
    <scope>NUCLEOTIDE SEQUENCE [LARGE SCALE GENOMIC DNA]</scope>
    <source>
        <strain evidence="1 2">THAL066</strain>
    </source>
</reference>
<dbReference type="OrthoDB" id="4269at2759"/>
<evidence type="ECO:0000313" key="2">
    <source>
        <dbReference type="Proteomes" id="UP000530660"/>
    </source>
</evidence>